<dbReference type="InterPro" id="IPR050858">
    <property type="entry name" value="Mal-CoA-ACP_Trans/PKS_FabD"/>
</dbReference>
<dbReference type="InterPro" id="IPR001227">
    <property type="entry name" value="Ac_transferase_dom_sf"/>
</dbReference>
<organism evidence="5">
    <name type="scientific">marine sediment metagenome</name>
    <dbReference type="NCBI Taxonomy" id="412755"/>
    <lineage>
        <taxon>unclassified sequences</taxon>
        <taxon>metagenomes</taxon>
        <taxon>ecological metagenomes</taxon>
    </lineage>
</organism>
<sequence>LCNCVQWQRSIEYMVNEGVTTFIEIGPGKVLTGLIKRINKDVKTLNIGDAQAIRDL</sequence>
<evidence type="ECO:0000256" key="1">
    <source>
        <dbReference type="ARBA" id="ARBA00013258"/>
    </source>
</evidence>
<comment type="caution">
    <text evidence="5">The sequence shown here is derived from an EMBL/GenBank/DDBJ whole genome shotgun (WGS) entry which is preliminary data.</text>
</comment>
<keyword evidence="3" id="KW-0012">Acyltransferase</keyword>
<feature type="non-terminal residue" evidence="5">
    <location>
        <position position="1"/>
    </location>
</feature>
<dbReference type="PANTHER" id="PTHR42681">
    <property type="entry name" value="MALONYL-COA-ACYL CARRIER PROTEIN TRANSACYLASE, MITOCHONDRIAL"/>
    <property type="match status" value="1"/>
</dbReference>
<dbReference type="Gene3D" id="3.40.366.10">
    <property type="entry name" value="Malonyl-Coenzyme A Acyl Carrier Protein, domain 2"/>
    <property type="match status" value="1"/>
</dbReference>
<proteinExistence type="predicted"/>
<evidence type="ECO:0000313" key="5">
    <source>
        <dbReference type="EMBL" id="GAH99092.1"/>
    </source>
</evidence>
<reference evidence="5" key="1">
    <citation type="journal article" date="2014" name="Front. Microbiol.">
        <title>High frequency of phylogenetically diverse reductive dehalogenase-homologous genes in deep subseafloor sedimentary metagenomes.</title>
        <authorList>
            <person name="Kawai M."/>
            <person name="Futagami T."/>
            <person name="Toyoda A."/>
            <person name="Takaki Y."/>
            <person name="Nishi S."/>
            <person name="Hori S."/>
            <person name="Arai W."/>
            <person name="Tsubouchi T."/>
            <person name="Morono Y."/>
            <person name="Uchiyama I."/>
            <person name="Ito T."/>
            <person name="Fujiyama A."/>
            <person name="Inagaki F."/>
            <person name="Takami H."/>
        </authorList>
    </citation>
    <scope>NUCLEOTIDE SEQUENCE</scope>
    <source>
        <strain evidence="5">Expedition CK06-06</strain>
    </source>
</reference>
<dbReference type="EMBL" id="BARU01048776">
    <property type="protein sequence ID" value="GAH99092.1"/>
    <property type="molecule type" value="Genomic_DNA"/>
</dbReference>
<evidence type="ECO:0000256" key="4">
    <source>
        <dbReference type="ARBA" id="ARBA00048462"/>
    </source>
</evidence>
<dbReference type="GO" id="GO:0005829">
    <property type="term" value="C:cytosol"/>
    <property type="evidence" value="ECO:0007669"/>
    <property type="project" value="TreeGrafter"/>
</dbReference>
<dbReference type="AlphaFoldDB" id="X1JY81"/>
<keyword evidence="2" id="KW-0808">Transferase</keyword>
<dbReference type="SUPFAM" id="SSF52151">
    <property type="entry name" value="FabD/lysophospholipase-like"/>
    <property type="match status" value="1"/>
</dbReference>
<gene>
    <name evidence="5" type="ORF">S03H2_72279</name>
</gene>
<dbReference type="GO" id="GO:0004314">
    <property type="term" value="F:[acyl-carrier-protein] S-malonyltransferase activity"/>
    <property type="evidence" value="ECO:0007669"/>
    <property type="project" value="UniProtKB-EC"/>
</dbReference>
<dbReference type="GO" id="GO:0006633">
    <property type="term" value="P:fatty acid biosynthetic process"/>
    <property type="evidence" value="ECO:0007669"/>
    <property type="project" value="TreeGrafter"/>
</dbReference>
<dbReference type="EC" id="2.3.1.39" evidence="1"/>
<evidence type="ECO:0000256" key="3">
    <source>
        <dbReference type="ARBA" id="ARBA00023315"/>
    </source>
</evidence>
<evidence type="ECO:0000256" key="2">
    <source>
        <dbReference type="ARBA" id="ARBA00022679"/>
    </source>
</evidence>
<name>X1JY81_9ZZZZ</name>
<dbReference type="InterPro" id="IPR016035">
    <property type="entry name" value="Acyl_Trfase/lysoPLipase"/>
</dbReference>
<protein>
    <recommendedName>
        <fullName evidence="1">[acyl-carrier-protein] S-malonyltransferase</fullName>
        <ecNumber evidence="1">2.3.1.39</ecNumber>
    </recommendedName>
</protein>
<dbReference type="PANTHER" id="PTHR42681:SF1">
    <property type="entry name" value="MALONYL-COA-ACYL CARRIER PROTEIN TRANSACYLASE, MITOCHONDRIAL"/>
    <property type="match status" value="1"/>
</dbReference>
<comment type="catalytic activity">
    <reaction evidence="4">
        <text>holo-[ACP] + malonyl-CoA = malonyl-[ACP] + CoA</text>
        <dbReference type="Rhea" id="RHEA:41792"/>
        <dbReference type="Rhea" id="RHEA-COMP:9623"/>
        <dbReference type="Rhea" id="RHEA-COMP:9685"/>
        <dbReference type="ChEBI" id="CHEBI:57287"/>
        <dbReference type="ChEBI" id="CHEBI:57384"/>
        <dbReference type="ChEBI" id="CHEBI:64479"/>
        <dbReference type="ChEBI" id="CHEBI:78449"/>
        <dbReference type="EC" id="2.3.1.39"/>
    </reaction>
</comment>
<accession>X1JY81</accession>